<name>A0A918IFX0_9ACTN</name>
<dbReference type="AlphaFoldDB" id="A0A918IFX0"/>
<reference evidence="1" key="2">
    <citation type="submission" date="2020-09" db="EMBL/GenBank/DDBJ databases">
        <authorList>
            <person name="Sun Q."/>
            <person name="Ohkuma M."/>
        </authorList>
    </citation>
    <scope>NUCLEOTIDE SEQUENCE</scope>
    <source>
        <strain evidence="1">JCM 4369</strain>
    </source>
</reference>
<dbReference type="Proteomes" id="UP000618795">
    <property type="component" value="Unassembled WGS sequence"/>
</dbReference>
<accession>A0A918IFX0</accession>
<organism evidence="1 2">
    <name type="scientific">Streptomyces filipinensis</name>
    <dbReference type="NCBI Taxonomy" id="66887"/>
    <lineage>
        <taxon>Bacteria</taxon>
        <taxon>Bacillati</taxon>
        <taxon>Actinomycetota</taxon>
        <taxon>Actinomycetes</taxon>
        <taxon>Kitasatosporales</taxon>
        <taxon>Streptomycetaceae</taxon>
        <taxon>Streptomyces</taxon>
    </lineage>
</organism>
<reference evidence="1" key="1">
    <citation type="journal article" date="2014" name="Int. J. Syst. Evol. Microbiol.">
        <title>Complete genome sequence of Corynebacterium casei LMG S-19264T (=DSM 44701T), isolated from a smear-ripened cheese.</title>
        <authorList>
            <consortium name="US DOE Joint Genome Institute (JGI-PGF)"/>
            <person name="Walter F."/>
            <person name="Albersmeier A."/>
            <person name="Kalinowski J."/>
            <person name="Ruckert C."/>
        </authorList>
    </citation>
    <scope>NUCLEOTIDE SEQUENCE</scope>
    <source>
        <strain evidence="1">JCM 4369</strain>
    </source>
</reference>
<dbReference type="EMBL" id="BMTD01000015">
    <property type="protein sequence ID" value="GGV12473.1"/>
    <property type="molecule type" value="Genomic_DNA"/>
</dbReference>
<comment type="caution">
    <text evidence="1">The sequence shown here is derived from an EMBL/GenBank/DDBJ whole genome shotgun (WGS) entry which is preliminary data.</text>
</comment>
<proteinExistence type="predicted"/>
<evidence type="ECO:0000313" key="2">
    <source>
        <dbReference type="Proteomes" id="UP000618795"/>
    </source>
</evidence>
<gene>
    <name evidence="1" type="ORF">GCM10010260_58970</name>
</gene>
<sequence>MPRRRPKAIRAERWRPRWQYPVLRVRGVSARTRAAIRRVEDEEMWPNAVAHAVSRFESAFRQPGRYLNASEAHSPGIEVEDARDDLDRAMLHLPPGARRDLGRLITRIDEEFARRTLPEPNNIELAMFGWWWTRMRER</sequence>
<protein>
    <submittedName>
        <fullName evidence="1">Uncharacterized protein</fullName>
    </submittedName>
</protein>
<keyword evidence="2" id="KW-1185">Reference proteome</keyword>
<evidence type="ECO:0000313" key="1">
    <source>
        <dbReference type="EMBL" id="GGV12473.1"/>
    </source>
</evidence>